<reference evidence="3 4" key="1">
    <citation type="submission" date="2016-10" db="EMBL/GenBank/DDBJ databases">
        <authorList>
            <person name="de Groot N.N."/>
        </authorList>
    </citation>
    <scope>NUCLEOTIDE SEQUENCE [LARGE SCALE GENOMIC DNA]</scope>
    <source>
        <strain evidence="3 4">DSM 26915</strain>
    </source>
</reference>
<dbReference type="InterPro" id="IPR001763">
    <property type="entry name" value="Rhodanese-like_dom"/>
</dbReference>
<dbReference type="SUPFAM" id="SSF52821">
    <property type="entry name" value="Rhodanese/Cell cycle control phosphatase"/>
    <property type="match status" value="1"/>
</dbReference>
<feature type="signal peptide" evidence="1">
    <location>
        <begin position="1"/>
        <end position="21"/>
    </location>
</feature>
<dbReference type="Proteomes" id="UP000236752">
    <property type="component" value="Unassembled WGS sequence"/>
</dbReference>
<evidence type="ECO:0000313" key="3">
    <source>
        <dbReference type="EMBL" id="SEF74283.1"/>
    </source>
</evidence>
<keyword evidence="1" id="KW-0732">Signal</keyword>
<dbReference type="AlphaFoldDB" id="A0A1H5UGW1"/>
<evidence type="ECO:0000256" key="1">
    <source>
        <dbReference type="SAM" id="SignalP"/>
    </source>
</evidence>
<dbReference type="Pfam" id="PF00581">
    <property type="entry name" value="Rhodanese"/>
    <property type="match status" value="1"/>
</dbReference>
<accession>A0A1H5UGW1</accession>
<keyword evidence="4" id="KW-1185">Reference proteome</keyword>
<feature type="domain" description="Rhodanese" evidence="2">
    <location>
        <begin position="82"/>
        <end position="189"/>
    </location>
</feature>
<dbReference type="InterPro" id="IPR036873">
    <property type="entry name" value="Rhodanese-like_dom_sf"/>
</dbReference>
<dbReference type="OrthoDB" id="9784513at2"/>
<feature type="chain" id="PRO_5009286144" evidence="1">
    <location>
        <begin position="22"/>
        <end position="191"/>
    </location>
</feature>
<dbReference type="CDD" id="cd00158">
    <property type="entry name" value="RHOD"/>
    <property type="match status" value="1"/>
</dbReference>
<dbReference type="PROSITE" id="PS50206">
    <property type="entry name" value="RHODANESE_3"/>
    <property type="match status" value="1"/>
</dbReference>
<name>A0A1H5UGW1_9RHOB</name>
<dbReference type="EMBL" id="FNUZ01000001">
    <property type="protein sequence ID" value="SEF74283.1"/>
    <property type="molecule type" value="Genomic_DNA"/>
</dbReference>
<proteinExistence type="predicted"/>
<organism evidence="3 4">
    <name type="scientific">Thalassococcus halodurans</name>
    <dbReference type="NCBI Taxonomy" id="373675"/>
    <lineage>
        <taxon>Bacteria</taxon>
        <taxon>Pseudomonadati</taxon>
        <taxon>Pseudomonadota</taxon>
        <taxon>Alphaproteobacteria</taxon>
        <taxon>Rhodobacterales</taxon>
        <taxon>Roseobacteraceae</taxon>
        <taxon>Thalassococcus</taxon>
    </lineage>
</organism>
<gene>
    <name evidence="3" type="ORF">SAMN04488045_1011</name>
</gene>
<dbReference type="RefSeq" id="WP_103909337.1">
    <property type="nucleotide sequence ID" value="NZ_FNUZ01000001.1"/>
</dbReference>
<evidence type="ECO:0000259" key="2">
    <source>
        <dbReference type="PROSITE" id="PS50206"/>
    </source>
</evidence>
<sequence>MRNFLCLMAAMAFLPSVPALAQDSAITPDLPRFETNLSGLAVSITRSGPNCPPACVEPLYIMDGVETVAELDVIEFLDVTASNGTGLLVDTRAQSDFAKATLPGAVSVPAATVSPENPYRGDLLAALGFSGQGGSASTYTLLVFDQNAASPEAAQAVRDLVQAGYPADKILYYRAGIDGWTALGLSTQPGT</sequence>
<protein>
    <submittedName>
        <fullName evidence="3">Rhodanese-like domain-containing protein</fullName>
    </submittedName>
</protein>
<dbReference type="Gene3D" id="3.40.250.10">
    <property type="entry name" value="Rhodanese-like domain"/>
    <property type="match status" value="1"/>
</dbReference>
<evidence type="ECO:0000313" key="4">
    <source>
        <dbReference type="Proteomes" id="UP000236752"/>
    </source>
</evidence>